<dbReference type="AlphaFoldDB" id="A0A0S2K111"/>
<evidence type="ECO:0000256" key="1">
    <source>
        <dbReference type="PROSITE-ProRule" id="PRU00169"/>
    </source>
</evidence>
<dbReference type="InterPro" id="IPR011006">
    <property type="entry name" value="CheY-like_superfamily"/>
</dbReference>
<dbReference type="PANTHER" id="PTHR33121:SF79">
    <property type="entry name" value="CYCLIC DI-GMP PHOSPHODIESTERASE PDED-RELATED"/>
    <property type="match status" value="1"/>
</dbReference>
<dbReference type="SUPFAM" id="SSF141868">
    <property type="entry name" value="EAL domain-like"/>
    <property type="match status" value="1"/>
</dbReference>
<dbReference type="InterPro" id="IPR050706">
    <property type="entry name" value="Cyclic-di-GMP_PDE-like"/>
</dbReference>
<dbReference type="OrthoDB" id="9801213at2"/>
<protein>
    <submittedName>
        <fullName evidence="4">Diguanylate cyclase</fullName>
    </submittedName>
</protein>
<dbReference type="InterPro" id="IPR001789">
    <property type="entry name" value="Sig_transdc_resp-reg_receiver"/>
</dbReference>
<dbReference type="InterPro" id="IPR001633">
    <property type="entry name" value="EAL_dom"/>
</dbReference>
<dbReference type="Proteomes" id="UP000061457">
    <property type="component" value="Chromosome I"/>
</dbReference>
<keyword evidence="1" id="KW-0597">Phosphoprotein</keyword>
<dbReference type="RefSeq" id="WP_058029887.1">
    <property type="nucleotide sequence ID" value="NZ_CP013187.1"/>
</dbReference>
<name>A0A0S2K111_9GAMM</name>
<dbReference type="EMBL" id="CP013187">
    <property type="protein sequence ID" value="ALO42215.1"/>
    <property type="molecule type" value="Genomic_DNA"/>
</dbReference>
<dbReference type="PANTHER" id="PTHR33121">
    <property type="entry name" value="CYCLIC DI-GMP PHOSPHODIESTERASE PDEF"/>
    <property type="match status" value="1"/>
</dbReference>
<dbReference type="CDD" id="cd01948">
    <property type="entry name" value="EAL"/>
    <property type="match status" value="1"/>
</dbReference>
<organism evidence="4 5">
    <name type="scientific">Pseudoalteromonas phenolica</name>
    <dbReference type="NCBI Taxonomy" id="161398"/>
    <lineage>
        <taxon>Bacteria</taxon>
        <taxon>Pseudomonadati</taxon>
        <taxon>Pseudomonadota</taxon>
        <taxon>Gammaproteobacteria</taxon>
        <taxon>Alteromonadales</taxon>
        <taxon>Pseudoalteromonadaceae</taxon>
        <taxon>Pseudoalteromonas</taxon>
    </lineage>
</organism>
<dbReference type="Gene3D" id="3.20.20.450">
    <property type="entry name" value="EAL domain"/>
    <property type="match status" value="1"/>
</dbReference>
<evidence type="ECO:0000313" key="4">
    <source>
        <dbReference type="EMBL" id="ALO42215.1"/>
    </source>
</evidence>
<dbReference type="STRING" id="161398.PP2015_1713"/>
<feature type="domain" description="EAL" evidence="3">
    <location>
        <begin position="140"/>
        <end position="393"/>
    </location>
</feature>
<dbReference type="SMART" id="SM00052">
    <property type="entry name" value="EAL"/>
    <property type="match status" value="1"/>
</dbReference>
<dbReference type="SUPFAM" id="SSF52172">
    <property type="entry name" value="CheY-like"/>
    <property type="match status" value="1"/>
</dbReference>
<keyword evidence="5" id="KW-1185">Reference proteome</keyword>
<gene>
    <name evidence="4" type="ORF">PP2015_1713</name>
</gene>
<dbReference type="PROSITE" id="PS50883">
    <property type="entry name" value="EAL"/>
    <property type="match status" value="1"/>
</dbReference>
<dbReference type="Pfam" id="PF00072">
    <property type="entry name" value="Response_reg"/>
    <property type="match status" value="1"/>
</dbReference>
<evidence type="ECO:0000259" key="2">
    <source>
        <dbReference type="PROSITE" id="PS50110"/>
    </source>
</evidence>
<feature type="domain" description="Response regulatory" evidence="2">
    <location>
        <begin position="7"/>
        <end position="127"/>
    </location>
</feature>
<proteinExistence type="predicted"/>
<evidence type="ECO:0000313" key="5">
    <source>
        <dbReference type="Proteomes" id="UP000061457"/>
    </source>
</evidence>
<dbReference type="KEGG" id="pphe:PP2015_1713"/>
<dbReference type="SMART" id="SM00448">
    <property type="entry name" value="REC"/>
    <property type="match status" value="1"/>
</dbReference>
<dbReference type="InterPro" id="IPR035919">
    <property type="entry name" value="EAL_sf"/>
</dbReference>
<reference evidence="4 5" key="1">
    <citation type="submission" date="2015-11" db="EMBL/GenBank/DDBJ databases">
        <authorList>
            <person name="Zhang Y."/>
            <person name="Guo Z."/>
        </authorList>
    </citation>
    <scope>NUCLEOTIDE SEQUENCE [LARGE SCALE GENOMIC DNA]</scope>
    <source>
        <strain evidence="4 5">KCTC 12086</strain>
    </source>
</reference>
<dbReference type="GO" id="GO:0071111">
    <property type="term" value="F:cyclic-guanylate-specific phosphodiesterase activity"/>
    <property type="evidence" value="ECO:0007669"/>
    <property type="project" value="InterPro"/>
</dbReference>
<sequence>MLETTPIIVAIDDSQLVLTQLKLLIENKTPCKFVGFDCGYKALESELIHNASLILLDMNMPSIDGVEMLRKLGELEVKQPLALLSGENSLFLKNAAALAGLHGLTIVSSIEKPLSATKLAELYQGLLESKQCSEVAHNQNSYSEQEILFALENEQFLGYMQPKVCCSTEEIIGIEVLARWLHPTDGLISPYFFVNKLEKLGKSQDLSSLLLKQTSLFWKNNKAQLSSIQISINISTTELLDVSLPEKLYEICVTNEMPTNLVTLELTESNIIKNIKQSLDVLLRLKLKGFKLSIDDFGTGYSSMKQLNELPFDELKIDRCFVDGCSTDPSKKIIVASTCEMANKLGLEVVAEGVEQEDDLIIVRELGVKSIQGFYYFKPCSSDEFIRLINPVSSIRGLTAIKST</sequence>
<evidence type="ECO:0000259" key="3">
    <source>
        <dbReference type="PROSITE" id="PS50883"/>
    </source>
</evidence>
<dbReference type="Gene3D" id="3.40.50.2300">
    <property type="match status" value="1"/>
</dbReference>
<dbReference type="Pfam" id="PF00563">
    <property type="entry name" value="EAL"/>
    <property type="match status" value="1"/>
</dbReference>
<dbReference type="GO" id="GO:0000160">
    <property type="term" value="P:phosphorelay signal transduction system"/>
    <property type="evidence" value="ECO:0007669"/>
    <property type="project" value="InterPro"/>
</dbReference>
<feature type="modified residue" description="4-aspartylphosphate" evidence="1">
    <location>
        <position position="57"/>
    </location>
</feature>
<dbReference type="PROSITE" id="PS50110">
    <property type="entry name" value="RESPONSE_REGULATORY"/>
    <property type="match status" value="1"/>
</dbReference>
<dbReference type="PATRIC" id="fig|161398.10.peg.1738"/>
<accession>A0A0S2K111</accession>